<dbReference type="Proteomes" id="UP000192578">
    <property type="component" value="Unassembled WGS sequence"/>
</dbReference>
<sequence length="101" mass="11373">MLGCGTASSLLRINPDRPTIENVLLRQDEIKSQRNGSPRRRRSLQQAHCSRSPSPQPPLASTLATLAEYYFEPPLVPSRNGSRSMSICSFSRYVRVYTHVL</sequence>
<keyword evidence="3" id="KW-1185">Reference proteome</keyword>
<evidence type="ECO:0000313" key="3">
    <source>
        <dbReference type="Proteomes" id="UP000192578"/>
    </source>
</evidence>
<reference evidence="3" key="1">
    <citation type="submission" date="2017-01" db="EMBL/GenBank/DDBJ databases">
        <title>Comparative genomics of anhydrobiosis in the tardigrade Hypsibius dujardini.</title>
        <authorList>
            <person name="Yoshida Y."/>
            <person name="Koutsovoulos G."/>
            <person name="Laetsch D."/>
            <person name="Stevens L."/>
            <person name="Kumar S."/>
            <person name="Horikawa D."/>
            <person name="Ishino K."/>
            <person name="Komine S."/>
            <person name="Tomita M."/>
            <person name="Blaxter M."/>
            <person name="Arakawa K."/>
        </authorList>
    </citation>
    <scope>NUCLEOTIDE SEQUENCE [LARGE SCALE GENOMIC DNA]</scope>
    <source>
        <strain evidence="3">Z151</strain>
    </source>
</reference>
<accession>A0A1W0WF35</accession>
<proteinExistence type="predicted"/>
<protein>
    <submittedName>
        <fullName evidence="2">Uncharacterized protein</fullName>
    </submittedName>
</protein>
<evidence type="ECO:0000313" key="2">
    <source>
        <dbReference type="EMBL" id="OQV13743.1"/>
    </source>
</evidence>
<dbReference type="AlphaFoldDB" id="A0A1W0WF35"/>
<feature type="compositionally biased region" description="Polar residues" evidence="1">
    <location>
        <begin position="44"/>
        <end position="53"/>
    </location>
</feature>
<gene>
    <name evidence="2" type="ORF">BV898_12058</name>
</gene>
<name>A0A1W0WF35_HYPEX</name>
<comment type="caution">
    <text evidence="2">The sequence shown here is derived from an EMBL/GenBank/DDBJ whole genome shotgun (WGS) entry which is preliminary data.</text>
</comment>
<feature type="region of interest" description="Disordered" evidence="1">
    <location>
        <begin position="24"/>
        <end position="58"/>
    </location>
</feature>
<organism evidence="2 3">
    <name type="scientific">Hypsibius exemplaris</name>
    <name type="common">Freshwater tardigrade</name>
    <dbReference type="NCBI Taxonomy" id="2072580"/>
    <lineage>
        <taxon>Eukaryota</taxon>
        <taxon>Metazoa</taxon>
        <taxon>Ecdysozoa</taxon>
        <taxon>Tardigrada</taxon>
        <taxon>Eutardigrada</taxon>
        <taxon>Parachela</taxon>
        <taxon>Hypsibioidea</taxon>
        <taxon>Hypsibiidae</taxon>
        <taxon>Hypsibius</taxon>
    </lineage>
</organism>
<evidence type="ECO:0000256" key="1">
    <source>
        <dbReference type="SAM" id="MobiDB-lite"/>
    </source>
</evidence>
<dbReference type="EMBL" id="MTYJ01000117">
    <property type="protein sequence ID" value="OQV13743.1"/>
    <property type="molecule type" value="Genomic_DNA"/>
</dbReference>